<dbReference type="AlphaFoldDB" id="M0NPA6"/>
<dbReference type="InterPro" id="IPR036388">
    <property type="entry name" value="WH-like_DNA-bd_sf"/>
</dbReference>
<dbReference type="STRING" id="1230456.C468_14502"/>
<evidence type="ECO:0000313" key="2">
    <source>
        <dbReference type="Proteomes" id="UP000011546"/>
    </source>
</evidence>
<proteinExistence type="predicted"/>
<dbReference type="RefSeq" id="WP_008849564.1">
    <property type="nucleotide sequence ID" value="NZ_AOJH01000086.1"/>
</dbReference>
<gene>
    <name evidence="1" type="ORF">C468_14502</name>
</gene>
<dbReference type="Proteomes" id="UP000011546">
    <property type="component" value="Unassembled WGS sequence"/>
</dbReference>
<comment type="caution">
    <text evidence="1">The sequence shown here is derived from an EMBL/GenBank/DDBJ whole genome shotgun (WGS) entry which is preliminary data.</text>
</comment>
<name>M0NPA6_9EURY</name>
<dbReference type="Gene3D" id="1.10.10.10">
    <property type="entry name" value="Winged helix-like DNA-binding domain superfamily/Winged helix DNA-binding domain"/>
    <property type="match status" value="1"/>
</dbReference>
<organism evidence="1 2">
    <name type="scientific">Halorubrum kocurii JCM 14978</name>
    <dbReference type="NCBI Taxonomy" id="1230456"/>
    <lineage>
        <taxon>Archaea</taxon>
        <taxon>Methanobacteriati</taxon>
        <taxon>Methanobacteriota</taxon>
        <taxon>Stenosarchaea group</taxon>
        <taxon>Halobacteria</taxon>
        <taxon>Halobacteriales</taxon>
        <taxon>Haloferacaceae</taxon>
        <taxon>Halorubrum</taxon>
    </lineage>
</organism>
<dbReference type="InterPro" id="IPR011991">
    <property type="entry name" value="ArsR-like_HTH"/>
</dbReference>
<dbReference type="InterPro" id="IPR036390">
    <property type="entry name" value="WH_DNA-bd_sf"/>
</dbReference>
<sequence>MSSLNAESENSPPAEPLLNALGVEANRDILSALDEPMTAAELVTTCDVSTSTVYRKLNMLNRIGLVKEHLVVDSKGGRCSLYERNVERISVSVDDDGGLEVQLERPRGNVDGENAWGMINR</sequence>
<dbReference type="PATRIC" id="fig|1230456.3.peg.2890"/>
<dbReference type="SUPFAM" id="SSF46785">
    <property type="entry name" value="Winged helix' DNA-binding domain"/>
    <property type="match status" value="1"/>
</dbReference>
<dbReference type="Pfam" id="PF12840">
    <property type="entry name" value="HTH_20"/>
    <property type="match status" value="1"/>
</dbReference>
<dbReference type="OrthoDB" id="10985at2157"/>
<accession>M0NPA6</accession>
<evidence type="ECO:0000313" key="1">
    <source>
        <dbReference type="EMBL" id="EMA59458.1"/>
    </source>
</evidence>
<reference evidence="1 2" key="1">
    <citation type="journal article" date="2014" name="PLoS Genet.">
        <title>Phylogenetically driven sequencing of extremely halophilic archaea reveals strategies for static and dynamic osmo-response.</title>
        <authorList>
            <person name="Becker E.A."/>
            <person name="Seitzer P.M."/>
            <person name="Tritt A."/>
            <person name="Larsen D."/>
            <person name="Krusor M."/>
            <person name="Yao A.I."/>
            <person name="Wu D."/>
            <person name="Madern D."/>
            <person name="Eisen J.A."/>
            <person name="Darling A.E."/>
            <person name="Facciotti M.T."/>
        </authorList>
    </citation>
    <scope>NUCLEOTIDE SEQUENCE [LARGE SCALE GENOMIC DNA]</scope>
    <source>
        <strain evidence="1 2">JCM 14978</strain>
    </source>
</reference>
<evidence type="ECO:0008006" key="3">
    <source>
        <dbReference type="Google" id="ProtNLM"/>
    </source>
</evidence>
<dbReference type="CDD" id="cd00090">
    <property type="entry name" value="HTH_ARSR"/>
    <property type="match status" value="1"/>
</dbReference>
<keyword evidence="2" id="KW-1185">Reference proteome</keyword>
<protein>
    <recommendedName>
        <fullName evidence="3">HTH arsR-type domain-containing protein</fullName>
    </recommendedName>
</protein>
<dbReference type="EMBL" id="AOJH01000086">
    <property type="protein sequence ID" value="EMA59458.1"/>
    <property type="molecule type" value="Genomic_DNA"/>
</dbReference>